<reference evidence="2" key="1">
    <citation type="submission" date="2022-07" db="EMBL/GenBank/DDBJ databases">
        <title>Genome Sequence of Xylaria arbuscula.</title>
        <authorList>
            <person name="Buettner E."/>
        </authorList>
    </citation>
    <scope>NUCLEOTIDE SEQUENCE</scope>
    <source>
        <strain evidence="2">VT107</strain>
    </source>
</reference>
<feature type="coiled-coil region" evidence="1">
    <location>
        <begin position="77"/>
        <end position="115"/>
    </location>
</feature>
<sequence>MATSWPQGGAWPTEPREHTAYLSRYLKDALDCVERAGDQPVPSNIVKSMILGITSLVTKIQNMPDVRILQEALNVVQAEARAEAQNKTQALQEIKKELEDTKTKLNESITMAEEGKLAVREATEMGRTVTAMSKEMKTTSIQNRVLGTPSYAAMASRGLATSIHNIQATKNTNMQTQREIIVNIRDPLTVANLRAMSPRNLKCDSSSATSLPSFFGIGV</sequence>
<keyword evidence="3" id="KW-1185">Reference proteome</keyword>
<evidence type="ECO:0000313" key="2">
    <source>
        <dbReference type="EMBL" id="KAJ3573300.1"/>
    </source>
</evidence>
<dbReference type="Proteomes" id="UP001148614">
    <property type="component" value="Unassembled WGS sequence"/>
</dbReference>
<evidence type="ECO:0000256" key="1">
    <source>
        <dbReference type="SAM" id="Coils"/>
    </source>
</evidence>
<comment type="caution">
    <text evidence="2">The sequence shown here is derived from an EMBL/GenBank/DDBJ whole genome shotgun (WGS) entry which is preliminary data.</text>
</comment>
<gene>
    <name evidence="2" type="ORF">NPX13_g4753</name>
</gene>
<dbReference type="EMBL" id="JANPWZ010000694">
    <property type="protein sequence ID" value="KAJ3573300.1"/>
    <property type="molecule type" value="Genomic_DNA"/>
</dbReference>
<dbReference type="AlphaFoldDB" id="A0A9W8NFW3"/>
<name>A0A9W8NFW3_9PEZI</name>
<evidence type="ECO:0000313" key="3">
    <source>
        <dbReference type="Proteomes" id="UP001148614"/>
    </source>
</evidence>
<keyword evidence="1" id="KW-0175">Coiled coil</keyword>
<accession>A0A9W8NFW3</accession>
<proteinExistence type="predicted"/>
<organism evidence="2 3">
    <name type="scientific">Xylaria arbuscula</name>
    <dbReference type="NCBI Taxonomy" id="114810"/>
    <lineage>
        <taxon>Eukaryota</taxon>
        <taxon>Fungi</taxon>
        <taxon>Dikarya</taxon>
        <taxon>Ascomycota</taxon>
        <taxon>Pezizomycotina</taxon>
        <taxon>Sordariomycetes</taxon>
        <taxon>Xylariomycetidae</taxon>
        <taxon>Xylariales</taxon>
        <taxon>Xylariaceae</taxon>
        <taxon>Xylaria</taxon>
    </lineage>
</organism>
<protein>
    <submittedName>
        <fullName evidence="2">Uncharacterized protein</fullName>
    </submittedName>
</protein>